<accession>A0A6J4MKX3</accession>
<sequence>MCAQKSGICSIKSGVCSIKSVRLQVFAGGALYLYLLENILQMPAILCQIAAFLCCSCLDLLRLIIVVLSR</sequence>
<gene>
    <name evidence="2" type="ORF">AVDCRST_MAG84-3564</name>
</gene>
<dbReference type="AlphaFoldDB" id="A0A6J4MKX3"/>
<protein>
    <submittedName>
        <fullName evidence="2">Uncharacterized protein</fullName>
    </submittedName>
</protein>
<feature type="transmembrane region" description="Helical" evidence="1">
    <location>
        <begin position="42"/>
        <end position="68"/>
    </location>
</feature>
<dbReference type="EMBL" id="CADCTZ010000705">
    <property type="protein sequence ID" value="CAA9362189.1"/>
    <property type="molecule type" value="Genomic_DNA"/>
</dbReference>
<keyword evidence="1" id="KW-1133">Transmembrane helix</keyword>
<feature type="transmembrane region" description="Helical" evidence="1">
    <location>
        <begin position="20"/>
        <end position="36"/>
    </location>
</feature>
<organism evidence="2">
    <name type="scientific">uncultured Microcoleus sp</name>
    <dbReference type="NCBI Taxonomy" id="259945"/>
    <lineage>
        <taxon>Bacteria</taxon>
        <taxon>Bacillati</taxon>
        <taxon>Cyanobacteriota</taxon>
        <taxon>Cyanophyceae</taxon>
        <taxon>Oscillatoriophycideae</taxon>
        <taxon>Oscillatoriales</taxon>
        <taxon>Microcoleaceae</taxon>
        <taxon>Microcoleus</taxon>
        <taxon>environmental samples</taxon>
    </lineage>
</organism>
<proteinExistence type="predicted"/>
<reference evidence="2" key="1">
    <citation type="submission" date="2020-02" db="EMBL/GenBank/DDBJ databases">
        <authorList>
            <person name="Meier V. D."/>
        </authorList>
    </citation>
    <scope>NUCLEOTIDE SEQUENCE</scope>
    <source>
        <strain evidence="2">AVDCRST_MAG84</strain>
    </source>
</reference>
<name>A0A6J4MKX3_9CYAN</name>
<evidence type="ECO:0000313" key="2">
    <source>
        <dbReference type="EMBL" id="CAA9362189.1"/>
    </source>
</evidence>
<evidence type="ECO:0000256" key="1">
    <source>
        <dbReference type="SAM" id="Phobius"/>
    </source>
</evidence>
<keyword evidence="1" id="KW-0472">Membrane</keyword>
<keyword evidence="1" id="KW-0812">Transmembrane</keyword>